<gene>
    <name evidence="1" type="ORF">DCW74_18390</name>
</gene>
<dbReference type="Proteomes" id="UP000263517">
    <property type="component" value="Unassembled WGS sequence"/>
</dbReference>
<proteinExistence type="predicted"/>
<comment type="caution">
    <text evidence="1">The sequence shown here is derived from an EMBL/GenBank/DDBJ whole genome shotgun (WGS) entry which is preliminary data.</text>
</comment>
<accession>A0A350P8S3</accession>
<protein>
    <submittedName>
        <fullName evidence="1">Uncharacterized protein</fullName>
    </submittedName>
</protein>
<evidence type="ECO:0000313" key="1">
    <source>
        <dbReference type="EMBL" id="HAW77690.1"/>
    </source>
</evidence>
<reference evidence="1 2" key="1">
    <citation type="journal article" date="2018" name="Nat. Biotechnol.">
        <title>A standardized bacterial taxonomy based on genome phylogeny substantially revises the tree of life.</title>
        <authorList>
            <person name="Parks D.H."/>
            <person name="Chuvochina M."/>
            <person name="Waite D.W."/>
            <person name="Rinke C."/>
            <person name="Skarshewski A."/>
            <person name="Chaumeil P.A."/>
            <person name="Hugenholtz P."/>
        </authorList>
    </citation>
    <scope>NUCLEOTIDE SEQUENCE [LARGE SCALE GENOMIC DNA]</scope>
    <source>
        <strain evidence="1">UBA11978</strain>
    </source>
</reference>
<evidence type="ECO:0000313" key="2">
    <source>
        <dbReference type="Proteomes" id="UP000263517"/>
    </source>
</evidence>
<dbReference type="AlphaFoldDB" id="A0A350P8S3"/>
<sequence>MTFSQGPIERNNPPCPTHGAYAAPIKHQHNFRGIVEAVEDIIFTVSGLGTTSYSRCADGYEYNFKGIVQVLEDLNTSISGIIAGSGGDGTNTIIVGPSGVVNPSSGNLWFDTNQGRLFVWASDNWYQTNAEAIALFSDTPPSPSGLQAPPRDGSLWYNTNTGSLFVYEESTAGWYEASSTKLIQFGPEEPVGLVVGEPWADTANNVLKIWNGTTWAAI</sequence>
<name>A0A350P8S3_9ALTE</name>
<dbReference type="EMBL" id="DNAN01000641">
    <property type="protein sequence ID" value="HAW77690.1"/>
    <property type="molecule type" value="Genomic_DNA"/>
</dbReference>
<organism evidence="1 2">
    <name type="scientific">Alteromonas australica</name>
    <dbReference type="NCBI Taxonomy" id="589873"/>
    <lineage>
        <taxon>Bacteria</taxon>
        <taxon>Pseudomonadati</taxon>
        <taxon>Pseudomonadota</taxon>
        <taxon>Gammaproteobacteria</taxon>
        <taxon>Alteromonadales</taxon>
        <taxon>Alteromonadaceae</taxon>
        <taxon>Alteromonas/Salinimonas group</taxon>
        <taxon>Alteromonas</taxon>
    </lineage>
</organism>